<comment type="subunit">
    <text evidence="3">NDH-1 is composed of 14 different subunits. Subunits NuoB, C, D, E, F, and G constitute the peripheral sector of the complex.</text>
</comment>
<reference evidence="7" key="1">
    <citation type="submission" date="2015-09" db="EMBL/GenBank/DDBJ databases">
        <authorList>
            <person name="Graham D.E."/>
            <person name="Mahan K.M."/>
            <person name="Klingeman D.M."/>
            <person name="Fida T."/>
            <person name="Giannone R.J."/>
            <person name="Hettich R.L."/>
            <person name="Parry R.J."/>
            <person name="Spain J.C."/>
        </authorList>
    </citation>
    <scope>NUCLEOTIDE SEQUENCE [LARGE SCALE GENOMIC DNA]</scope>
    <source>
        <strain evidence="7">JCM 4701</strain>
    </source>
</reference>
<sequence length="252" mass="27721">MSEPTNPPNPDAPEEAVPAQRADTGEVIGTRRGMFGANNGGDTSGYGGLVRTVRLPGASTRPYGGPAGAGEGYGTFDEIADELEGALDEKGLVPENVIEKTVVDRGEITFHVQREYLPAVARTLRDDPALRFELCTGVSGVHYPGDKGRELHAVYHLRSITHNRLIRLEVTAPDADPHLPSIVEIYPTNDWHERETYDFFGLIFDGHPALTRIMMPDDWQGFPQRKDYPLGGIPVEYKGAQIPAPDQRRSYT</sequence>
<comment type="subcellular location">
    <subcellularLocation>
        <location evidence="3">Cell membrane</location>
        <topology evidence="3">Peripheral membrane protein</topology>
        <orientation evidence="3">Cytoplasmic side</orientation>
    </subcellularLocation>
</comment>
<dbReference type="AlphaFoldDB" id="A0A2N8P6W0"/>
<keyword evidence="2 3" id="KW-0813">Transport</keyword>
<gene>
    <name evidence="3" type="primary">nuoC</name>
    <name evidence="6" type="ORF">AOB60_42865</name>
</gene>
<feature type="compositionally biased region" description="Pro residues" evidence="4">
    <location>
        <begin position="1"/>
        <end position="11"/>
    </location>
</feature>
<comment type="catalytic activity">
    <reaction evidence="3">
        <text>a quinone + NADH + 5 H(+)(in) = a quinol + NAD(+) + 4 H(+)(out)</text>
        <dbReference type="Rhea" id="RHEA:57888"/>
        <dbReference type="ChEBI" id="CHEBI:15378"/>
        <dbReference type="ChEBI" id="CHEBI:24646"/>
        <dbReference type="ChEBI" id="CHEBI:57540"/>
        <dbReference type="ChEBI" id="CHEBI:57945"/>
        <dbReference type="ChEBI" id="CHEBI:132124"/>
    </reaction>
</comment>
<evidence type="ECO:0000256" key="2">
    <source>
        <dbReference type="ARBA" id="ARBA00022448"/>
    </source>
</evidence>
<dbReference type="EMBL" id="LJSN01000005">
    <property type="protein sequence ID" value="PNE36750.1"/>
    <property type="molecule type" value="Genomic_DNA"/>
</dbReference>
<dbReference type="PANTHER" id="PTHR10884">
    <property type="entry name" value="NADH DEHYDROGENASE UBIQUINONE IRON-SULFUR PROTEIN 3"/>
    <property type="match status" value="1"/>
</dbReference>
<evidence type="ECO:0000259" key="5">
    <source>
        <dbReference type="Pfam" id="PF00329"/>
    </source>
</evidence>
<accession>A0A2N8P6W0</accession>
<dbReference type="PANTHER" id="PTHR10884:SF14">
    <property type="entry name" value="NADH DEHYDROGENASE [UBIQUINONE] IRON-SULFUR PROTEIN 3, MITOCHONDRIAL"/>
    <property type="match status" value="1"/>
</dbReference>
<evidence type="ECO:0000256" key="1">
    <source>
        <dbReference type="ARBA" id="ARBA00007569"/>
    </source>
</evidence>
<dbReference type="GO" id="GO:0005886">
    <property type="term" value="C:plasma membrane"/>
    <property type="evidence" value="ECO:0007669"/>
    <property type="project" value="UniProtKB-SubCell"/>
</dbReference>
<evidence type="ECO:0000256" key="3">
    <source>
        <dbReference type="HAMAP-Rule" id="MF_01357"/>
    </source>
</evidence>
<dbReference type="Proteomes" id="UP000236047">
    <property type="component" value="Unassembled WGS sequence"/>
</dbReference>
<evidence type="ECO:0000256" key="4">
    <source>
        <dbReference type="SAM" id="MobiDB-lite"/>
    </source>
</evidence>
<keyword evidence="7" id="KW-1185">Reference proteome</keyword>
<comment type="caution">
    <text evidence="6">The sequence shown here is derived from an EMBL/GenBank/DDBJ whole genome shotgun (WGS) entry which is preliminary data.</text>
</comment>
<dbReference type="GO" id="GO:0048038">
    <property type="term" value="F:quinone binding"/>
    <property type="evidence" value="ECO:0007669"/>
    <property type="project" value="UniProtKB-KW"/>
</dbReference>
<evidence type="ECO:0000313" key="6">
    <source>
        <dbReference type="EMBL" id="PNE36750.1"/>
    </source>
</evidence>
<dbReference type="GO" id="GO:0050136">
    <property type="term" value="F:NADH dehydrogenase (quinone) (non-electrogenic) activity"/>
    <property type="evidence" value="ECO:0007669"/>
    <property type="project" value="UniProtKB-UniRule"/>
</dbReference>
<dbReference type="HAMAP" id="MF_01357">
    <property type="entry name" value="NDH1_NuoC"/>
    <property type="match status" value="1"/>
</dbReference>
<dbReference type="EC" id="7.1.1.-" evidence="3"/>
<keyword evidence="6" id="KW-0560">Oxidoreductase</keyword>
<organism evidence="6 7">
    <name type="scientific">Streptomyces noursei</name>
    <name type="common">Streptomyces albulus</name>
    <dbReference type="NCBI Taxonomy" id="1971"/>
    <lineage>
        <taxon>Bacteria</taxon>
        <taxon>Bacillati</taxon>
        <taxon>Actinomycetota</taxon>
        <taxon>Actinomycetes</taxon>
        <taxon>Kitasatosporales</taxon>
        <taxon>Streptomycetaceae</taxon>
        <taxon>Streptomyces</taxon>
    </lineage>
</organism>
<keyword evidence="3" id="KW-1278">Translocase</keyword>
<dbReference type="InterPro" id="IPR001268">
    <property type="entry name" value="NADH_UbQ_OxRdtase_30kDa_su"/>
</dbReference>
<evidence type="ECO:0000313" key="7">
    <source>
        <dbReference type="Proteomes" id="UP000236047"/>
    </source>
</evidence>
<keyword evidence="3" id="KW-0874">Quinone</keyword>
<comment type="similarity">
    <text evidence="1 3">Belongs to the complex I 30 kDa subunit family.</text>
</comment>
<comment type="function">
    <text evidence="3">NDH-1 shuttles electrons from NADH, via FMN and iron-sulfur (Fe-S) centers, to quinones in the respiratory chain. The immediate electron acceptor for the enzyme in this species is believed to be a menaquinone. Couples the redox reaction to proton translocation (for every two electrons transferred, four hydrogen ions are translocated across the cytoplasmic membrane), and thus conserves the redox energy in a proton gradient.</text>
</comment>
<dbReference type="NCBIfam" id="NF005856">
    <property type="entry name" value="PRK07785.1"/>
    <property type="match status" value="1"/>
</dbReference>
<protein>
    <recommendedName>
        <fullName evidence="3">NADH-quinone oxidoreductase subunit C</fullName>
        <ecNumber evidence="3">7.1.1.-</ecNumber>
    </recommendedName>
    <alternativeName>
        <fullName evidence="3">NADH dehydrogenase I subunit C</fullName>
    </alternativeName>
    <alternativeName>
        <fullName evidence="3">NDH-1 subunit C</fullName>
    </alternativeName>
</protein>
<feature type="region of interest" description="Disordered" evidence="4">
    <location>
        <begin position="1"/>
        <end position="25"/>
    </location>
</feature>
<dbReference type="Gene3D" id="3.30.460.80">
    <property type="entry name" value="NADH:ubiquinone oxidoreductase, 30kDa subunit"/>
    <property type="match status" value="1"/>
</dbReference>
<dbReference type="InterPro" id="IPR010218">
    <property type="entry name" value="NADH_DH_suC"/>
</dbReference>
<keyword evidence="3" id="KW-1003">Cell membrane</keyword>
<dbReference type="SUPFAM" id="SSF143243">
    <property type="entry name" value="Nqo5-like"/>
    <property type="match status" value="1"/>
</dbReference>
<keyword evidence="3" id="KW-0520">NAD</keyword>
<dbReference type="InterPro" id="IPR037232">
    <property type="entry name" value="NADH_quin_OxRdtase_su_C/D-like"/>
</dbReference>
<proteinExistence type="inferred from homology"/>
<feature type="domain" description="NADH:ubiquinone oxidoreductase 30kDa subunit" evidence="5">
    <location>
        <begin position="111"/>
        <end position="232"/>
    </location>
</feature>
<dbReference type="NCBIfam" id="TIGR01961">
    <property type="entry name" value="NuoC_fam"/>
    <property type="match status" value="1"/>
</dbReference>
<dbReference type="GO" id="GO:0008137">
    <property type="term" value="F:NADH dehydrogenase (ubiquinone) activity"/>
    <property type="evidence" value="ECO:0007669"/>
    <property type="project" value="InterPro"/>
</dbReference>
<keyword evidence="3" id="KW-0472">Membrane</keyword>
<name>A0A2N8P6W0_STRNR</name>
<dbReference type="RefSeq" id="WP_073442632.1">
    <property type="nucleotide sequence ID" value="NZ_LJSN01000005.1"/>
</dbReference>
<dbReference type="Pfam" id="PF00329">
    <property type="entry name" value="Complex1_30kDa"/>
    <property type="match status" value="1"/>
</dbReference>